<evidence type="ECO:0000313" key="2">
    <source>
        <dbReference type="Proteomes" id="UP001209878"/>
    </source>
</evidence>
<protein>
    <submittedName>
        <fullName evidence="1">Uncharacterized protein</fullName>
    </submittedName>
</protein>
<proteinExistence type="predicted"/>
<accession>A0AAD9KJ60</accession>
<organism evidence="1 2">
    <name type="scientific">Ridgeia piscesae</name>
    <name type="common">Tubeworm</name>
    <dbReference type="NCBI Taxonomy" id="27915"/>
    <lineage>
        <taxon>Eukaryota</taxon>
        <taxon>Metazoa</taxon>
        <taxon>Spiralia</taxon>
        <taxon>Lophotrochozoa</taxon>
        <taxon>Annelida</taxon>
        <taxon>Polychaeta</taxon>
        <taxon>Sedentaria</taxon>
        <taxon>Canalipalpata</taxon>
        <taxon>Sabellida</taxon>
        <taxon>Siboglinidae</taxon>
        <taxon>Ridgeia</taxon>
    </lineage>
</organism>
<keyword evidence="2" id="KW-1185">Reference proteome</keyword>
<evidence type="ECO:0000313" key="1">
    <source>
        <dbReference type="EMBL" id="KAK2172127.1"/>
    </source>
</evidence>
<dbReference type="EMBL" id="JAODUO010000990">
    <property type="protein sequence ID" value="KAK2172127.1"/>
    <property type="molecule type" value="Genomic_DNA"/>
</dbReference>
<comment type="caution">
    <text evidence="1">The sequence shown here is derived from an EMBL/GenBank/DDBJ whole genome shotgun (WGS) entry which is preliminary data.</text>
</comment>
<gene>
    <name evidence="1" type="ORF">NP493_990g00001</name>
</gene>
<name>A0AAD9KJ60_RIDPI</name>
<dbReference type="AlphaFoldDB" id="A0AAD9KJ60"/>
<reference evidence="1" key="1">
    <citation type="journal article" date="2023" name="Mol. Biol. Evol.">
        <title>Third-Generation Sequencing Reveals the Adaptive Role of the Epigenome in Three Deep-Sea Polychaetes.</title>
        <authorList>
            <person name="Perez M."/>
            <person name="Aroh O."/>
            <person name="Sun Y."/>
            <person name="Lan Y."/>
            <person name="Juniper S.K."/>
            <person name="Young C.R."/>
            <person name="Angers B."/>
            <person name="Qian P.Y."/>
        </authorList>
    </citation>
    <scope>NUCLEOTIDE SEQUENCE</scope>
    <source>
        <strain evidence="1">R07B-5</strain>
    </source>
</reference>
<dbReference type="Proteomes" id="UP001209878">
    <property type="component" value="Unassembled WGS sequence"/>
</dbReference>
<sequence length="122" mass="13804">MSVTSSPSDPSLFVSCAASRVLFSLVYRCVYRAVRSSNDHERVTAVQSDAGQRPERRRIRFSAETFAEVSVTYKILALTPRPRRASNASFSPAWRREGIVRLGRDGSWVPRPTLSRQMAWVE</sequence>